<dbReference type="PANTHER" id="PTHR36419">
    <property type="entry name" value="ARRESTIN FAMILY PROTEIN 1"/>
    <property type="match status" value="1"/>
</dbReference>
<gene>
    <name evidence="2" type="ORF">SISNIDRAFT_12301</name>
</gene>
<feature type="compositionally biased region" description="Low complexity" evidence="1">
    <location>
        <begin position="1026"/>
        <end position="1039"/>
    </location>
</feature>
<evidence type="ECO:0000256" key="1">
    <source>
        <dbReference type="SAM" id="MobiDB-lite"/>
    </source>
</evidence>
<dbReference type="InterPro" id="IPR053060">
    <property type="entry name" value="Cytokinesis_Signaling_Reg"/>
</dbReference>
<dbReference type="Proteomes" id="UP000076722">
    <property type="component" value="Unassembled WGS sequence"/>
</dbReference>
<sequence>MSQSKITLRPPPNVEFVQGYPGIPPGQERPQAEVKGIIELRFGKEGMKSKWVRVELRKVEVLPTGGAANTFYDFIGPSPFDVWRATNEYDILTTRDFQFRLRIPETIPPSIALERGAGIKYELIASVCIKGKRGVLRKDASSVLSSTAQIVIDKHELHQAWPIYCQPNSKATEMNNLTLEVTRGNTCYGPGDRVSVTATLKSDSFPTVVLRAFEFMLQETVMFRASPKAKKGGPLVRVTVIGEQKVPVNATMYCGMHHVAELGCMIPHNHTSTTVNSARHIDITYKIIVRAIMETGKPYIIEMPVIMSNWSRSSSIDAVRRIGYAPTLSLSSPPPGRPIDPIALGSAVVSQAQIPNPQWSPNRTAPQHRHRPSVTASEATSSRMSMGGFPPHVEAVQPPSTNGRLPAGYAGASTVGPSASTVPNADRHQVDEFGYHRRTNDSHARTFSAPSRSASSFATLPSQGPELRSTVVSSPIQLMPGRGAPNTQLYPLAEDSAPLHIKPDLTPTSPGTSFRMDDHASSRRGPLSAVSSTNRLTIANFNEDVDTSTPPPEAEDGPSAGEYRTAAEEKMALKRQWAENENLETAAVPVAGGSAANPPSAKPRKWESAEEEKRRMYNDAQARVAMTQGELQSSRAPAASIATTPSAVAAAKPNVARQQWERAEDEKRRLFEQAQAAVQRTQRSNWDATYETAQVLGDHRSSAGPASMASSTSGPSPARSAGAALYSHAMSSFNRQSTAPSEEPQPVIKPKPSGSGANQPQSERRHPTAEEEKAALRYHEAKRAVRQQGQPEPIPYEILYPAQDSSHVENYKSESTTTTHSSPTTQPNLHQTSLRARSSSVNKDANSMASPLLSHHNGEESGNGSAGSSMHDDTDIRSQRVTTSRSRSGKGNSLPQPPSLPAGLTPGSSLPLTAAQEKARLKAQYDAEESRPVSSSPGNRQPGGQLRETFASAETMRRDPSISQGKKRALHDPNISPPPLPPRPPAEYLVETQMEDARTRAEEERLAAAMSNTSDNLPYDQSSIEASDLGSSDPGLSSANPPPLPPKVPIE</sequence>
<dbReference type="PANTHER" id="PTHR36419:SF1">
    <property type="entry name" value="RHO1 GEF LOCALIZING PROTEIN 1"/>
    <property type="match status" value="1"/>
</dbReference>
<feature type="compositionally biased region" description="Basic and acidic residues" evidence="1">
    <location>
        <begin position="604"/>
        <end position="615"/>
    </location>
</feature>
<feature type="region of interest" description="Disordered" evidence="1">
    <location>
        <begin position="589"/>
        <end position="615"/>
    </location>
</feature>
<feature type="compositionally biased region" description="Low complexity" evidence="1">
    <location>
        <begin position="709"/>
        <end position="724"/>
    </location>
</feature>
<dbReference type="GO" id="GO:0000935">
    <property type="term" value="C:division septum"/>
    <property type="evidence" value="ECO:0007669"/>
    <property type="project" value="TreeGrafter"/>
</dbReference>
<feature type="compositionally biased region" description="Polar residues" evidence="1">
    <location>
        <begin position="826"/>
        <end position="849"/>
    </location>
</feature>
<feature type="compositionally biased region" description="Basic and acidic residues" evidence="1">
    <location>
        <begin position="995"/>
        <end position="1006"/>
    </location>
</feature>
<organism evidence="2 3">
    <name type="scientific">Sistotremastrum niveocremeum HHB9708</name>
    <dbReference type="NCBI Taxonomy" id="1314777"/>
    <lineage>
        <taxon>Eukaryota</taxon>
        <taxon>Fungi</taxon>
        <taxon>Dikarya</taxon>
        <taxon>Basidiomycota</taxon>
        <taxon>Agaricomycotina</taxon>
        <taxon>Agaricomycetes</taxon>
        <taxon>Sistotremastrales</taxon>
        <taxon>Sistotremastraceae</taxon>
        <taxon>Sertulicium</taxon>
        <taxon>Sertulicium niveocremeum</taxon>
    </lineage>
</organism>
<keyword evidence="3" id="KW-1185">Reference proteome</keyword>
<feature type="region of interest" description="Disordered" evidence="1">
    <location>
        <begin position="443"/>
        <end position="467"/>
    </location>
</feature>
<feature type="compositionally biased region" description="Pro residues" evidence="1">
    <location>
        <begin position="975"/>
        <end position="985"/>
    </location>
</feature>
<feature type="compositionally biased region" description="Low complexity" evidence="1">
    <location>
        <begin position="445"/>
        <end position="459"/>
    </location>
</feature>
<evidence type="ECO:0000313" key="3">
    <source>
        <dbReference type="Proteomes" id="UP000076722"/>
    </source>
</evidence>
<feature type="region of interest" description="Disordered" evidence="1">
    <location>
        <begin position="499"/>
        <end position="563"/>
    </location>
</feature>
<feature type="compositionally biased region" description="Polar residues" evidence="1">
    <location>
        <begin position="729"/>
        <end position="740"/>
    </location>
</feature>
<dbReference type="InterPro" id="IPR014752">
    <property type="entry name" value="Arrestin-like_C"/>
</dbReference>
<feature type="compositionally biased region" description="Low complexity" evidence="1">
    <location>
        <begin position="813"/>
        <end position="825"/>
    </location>
</feature>
<evidence type="ECO:0008006" key="4">
    <source>
        <dbReference type="Google" id="ProtNLM"/>
    </source>
</evidence>
<dbReference type="InterPro" id="IPR014756">
    <property type="entry name" value="Ig_E-set"/>
</dbReference>
<feature type="compositionally biased region" description="Polar residues" evidence="1">
    <location>
        <begin position="354"/>
        <end position="365"/>
    </location>
</feature>
<evidence type="ECO:0000313" key="2">
    <source>
        <dbReference type="EMBL" id="KZS99102.1"/>
    </source>
</evidence>
<protein>
    <recommendedName>
        <fullName evidence="4">Arrestin C-terminal-like domain-containing protein</fullName>
    </recommendedName>
</protein>
<feature type="compositionally biased region" description="Basic and acidic residues" evidence="1">
    <location>
        <begin position="762"/>
        <end position="783"/>
    </location>
</feature>
<dbReference type="SUPFAM" id="SSF81296">
    <property type="entry name" value="E set domains"/>
    <property type="match status" value="1"/>
</dbReference>
<dbReference type="GO" id="GO:0000917">
    <property type="term" value="P:division septum assembly"/>
    <property type="evidence" value="ECO:0007669"/>
    <property type="project" value="TreeGrafter"/>
</dbReference>
<feature type="compositionally biased region" description="Basic and acidic residues" evidence="1">
    <location>
        <begin position="917"/>
        <end position="931"/>
    </location>
</feature>
<feature type="compositionally biased region" description="Pro residues" evidence="1">
    <location>
        <begin position="1040"/>
        <end position="1051"/>
    </location>
</feature>
<reference evidence="2 3" key="1">
    <citation type="journal article" date="2016" name="Mol. Biol. Evol.">
        <title>Comparative Genomics of Early-Diverging Mushroom-Forming Fungi Provides Insights into the Origins of Lignocellulose Decay Capabilities.</title>
        <authorList>
            <person name="Nagy L.G."/>
            <person name="Riley R."/>
            <person name="Tritt A."/>
            <person name="Adam C."/>
            <person name="Daum C."/>
            <person name="Floudas D."/>
            <person name="Sun H."/>
            <person name="Yadav J.S."/>
            <person name="Pangilinan J."/>
            <person name="Larsson K.H."/>
            <person name="Matsuura K."/>
            <person name="Barry K."/>
            <person name="Labutti K."/>
            <person name="Kuo R."/>
            <person name="Ohm R.A."/>
            <person name="Bhattacharya S.S."/>
            <person name="Shirouzu T."/>
            <person name="Yoshinaga Y."/>
            <person name="Martin F.M."/>
            <person name="Grigoriev I.V."/>
            <person name="Hibbett D.S."/>
        </authorList>
    </citation>
    <scope>NUCLEOTIDE SEQUENCE [LARGE SCALE GENOMIC DNA]</scope>
    <source>
        <strain evidence="2 3">HHB9708</strain>
    </source>
</reference>
<name>A0A165AJG6_9AGAM</name>
<feature type="compositionally biased region" description="Polar residues" evidence="1">
    <location>
        <begin position="1010"/>
        <end position="1025"/>
    </location>
</feature>
<feature type="region of interest" description="Disordered" evidence="1">
    <location>
        <begin position="699"/>
        <end position="1051"/>
    </location>
</feature>
<dbReference type="EMBL" id="KV419394">
    <property type="protein sequence ID" value="KZS99102.1"/>
    <property type="molecule type" value="Genomic_DNA"/>
</dbReference>
<feature type="region of interest" description="Disordered" evidence="1">
    <location>
        <begin position="354"/>
        <end position="406"/>
    </location>
</feature>
<feature type="compositionally biased region" description="Low complexity" evidence="1">
    <location>
        <begin position="860"/>
        <end position="869"/>
    </location>
</feature>
<accession>A0A165AJG6</accession>
<feature type="compositionally biased region" description="Polar residues" evidence="1">
    <location>
        <begin position="374"/>
        <end position="384"/>
    </location>
</feature>
<proteinExistence type="predicted"/>
<dbReference type="OrthoDB" id="4001642at2759"/>
<dbReference type="Gene3D" id="2.60.40.640">
    <property type="match status" value="1"/>
</dbReference>
<feature type="compositionally biased region" description="Polar residues" evidence="1">
    <location>
        <begin position="529"/>
        <end position="540"/>
    </location>
</feature>
<dbReference type="AlphaFoldDB" id="A0A165AJG6"/>